<sequence length="373" mass="43150">MPKKNTRGSSSSKSSVHEMLAKHEDRRQSLLNEYPQEEKFWDCCAPALPFIVMFVLGSIFSANISFLLKAILLLCLYIVYAKYVCDERVISIDPVYIYLATKFWMYIVWFIYIMSSVPILDTIIFVSWSLVLWYNFLRAWKVDPGVIIVSEDERCEMIMNLLEQGGLDSTLVCTTCMIRKPLRSKHCADCDRCVARFDHHCEWLSNCVGWKNHKFFVGYLFSLVVMCVIFLHGAVKFMRKNCDLECSFVEVVSCEPWITFMSLQGVVHGFWVLGLLIGQLIQILWLGLTTNERLNWARYAKRYGAGNGSGRMQLSTHSNPGVVKNFIDFFELECFGSDKTDWMRVFNQPRNQEESSVDSQPLISDKPDDFHNV</sequence>
<comment type="catalytic activity">
    <reaction evidence="7">
        <text>L-cysteinyl-[protein] + hexadecanoyl-CoA = S-hexadecanoyl-L-cysteinyl-[protein] + CoA</text>
        <dbReference type="Rhea" id="RHEA:36683"/>
        <dbReference type="Rhea" id="RHEA-COMP:10131"/>
        <dbReference type="Rhea" id="RHEA-COMP:11032"/>
        <dbReference type="ChEBI" id="CHEBI:29950"/>
        <dbReference type="ChEBI" id="CHEBI:57287"/>
        <dbReference type="ChEBI" id="CHEBI:57379"/>
        <dbReference type="ChEBI" id="CHEBI:74151"/>
        <dbReference type="EC" id="2.3.1.225"/>
    </reaction>
</comment>
<comment type="domain">
    <text evidence="7">The DHHC domain is required for palmitoyltransferase activity.</text>
</comment>
<gene>
    <name evidence="10" type="ORF">ODALV1_LOCUS4448</name>
</gene>
<comment type="subcellular location">
    <subcellularLocation>
        <location evidence="1">Membrane</location>
        <topology evidence="1">Multi-pass membrane protein</topology>
    </subcellularLocation>
</comment>
<feature type="transmembrane region" description="Helical" evidence="7">
    <location>
        <begin position="269"/>
        <end position="288"/>
    </location>
</feature>
<evidence type="ECO:0000256" key="4">
    <source>
        <dbReference type="ARBA" id="ARBA00022989"/>
    </source>
</evidence>
<comment type="similarity">
    <text evidence="7">Belongs to the DHHC palmitoyltransferase family.</text>
</comment>
<evidence type="ECO:0000256" key="7">
    <source>
        <dbReference type="RuleBase" id="RU079119"/>
    </source>
</evidence>
<keyword evidence="3 7" id="KW-0812">Transmembrane</keyword>
<dbReference type="InterPro" id="IPR039859">
    <property type="entry name" value="PFA4/ZDH16/20/ERF2-like"/>
</dbReference>
<dbReference type="Proteomes" id="UP001642540">
    <property type="component" value="Unassembled WGS sequence"/>
</dbReference>
<feature type="region of interest" description="Disordered" evidence="8">
    <location>
        <begin position="350"/>
        <end position="373"/>
    </location>
</feature>
<evidence type="ECO:0000256" key="3">
    <source>
        <dbReference type="ARBA" id="ARBA00022692"/>
    </source>
</evidence>
<evidence type="ECO:0000313" key="10">
    <source>
        <dbReference type="EMBL" id="CAL8079710.1"/>
    </source>
</evidence>
<evidence type="ECO:0000256" key="1">
    <source>
        <dbReference type="ARBA" id="ARBA00004141"/>
    </source>
</evidence>
<evidence type="ECO:0000259" key="9">
    <source>
        <dbReference type="Pfam" id="PF01529"/>
    </source>
</evidence>
<keyword evidence="2 7" id="KW-0808">Transferase</keyword>
<dbReference type="InterPro" id="IPR001594">
    <property type="entry name" value="Palmitoyltrfase_DHHC"/>
</dbReference>
<feature type="transmembrane region" description="Helical" evidence="7">
    <location>
        <begin position="119"/>
        <end position="137"/>
    </location>
</feature>
<feature type="transmembrane region" description="Helical" evidence="7">
    <location>
        <begin position="95"/>
        <end position="113"/>
    </location>
</feature>
<evidence type="ECO:0000313" key="11">
    <source>
        <dbReference type="Proteomes" id="UP001642540"/>
    </source>
</evidence>
<keyword evidence="6 7" id="KW-0012">Acyltransferase</keyword>
<dbReference type="Pfam" id="PF01529">
    <property type="entry name" value="DHHC"/>
    <property type="match status" value="1"/>
</dbReference>
<evidence type="ECO:0000256" key="2">
    <source>
        <dbReference type="ARBA" id="ARBA00022679"/>
    </source>
</evidence>
<dbReference type="PROSITE" id="PS50216">
    <property type="entry name" value="DHHC"/>
    <property type="match status" value="1"/>
</dbReference>
<comment type="caution">
    <text evidence="10">The sequence shown here is derived from an EMBL/GenBank/DDBJ whole genome shotgun (WGS) entry which is preliminary data.</text>
</comment>
<accession>A0ABP1PY13</accession>
<proteinExistence type="inferred from homology"/>
<dbReference type="EC" id="2.3.1.225" evidence="7"/>
<protein>
    <recommendedName>
        <fullName evidence="7">Palmitoyltransferase</fullName>
        <ecNumber evidence="7">2.3.1.225</ecNumber>
    </recommendedName>
</protein>
<name>A0ABP1PY13_9HEXA</name>
<evidence type="ECO:0000256" key="5">
    <source>
        <dbReference type="ARBA" id="ARBA00023136"/>
    </source>
</evidence>
<feature type="transmembrane region" description="Helical" evidence="7">
    <location>
        <begin position="215"/>
        <end position="235"/>
    </location>
</feature>
<dbReference type="PANTHER" id="PTHR22883">
    <property type="entry name" value="ZINC FINGER DHHC DOMAIN CONTAINING PROTEIN"/>
    <property type="match status" value="1"/>
</dbReference>
<evidence type="ECO:0000256" key="8">
    <source>
        <dbReference type="SAM" id="MobiDB-lite"/>
    </source>
</evidence>
<keyword evidence="11" id="KW-1185">Reference proteome</keyword>
<feature type="transmembrane region" description="Helical" evidence="7">
    <location>
        <begin position="66"/>
        <end position="83"/>
    </location>
</feature>
<reference evidence="10 11" key="1">
    <citation type="submission" date="2024-08" db="EMBL/GenBank/DDBJ databases">
        <authorList>
            <person name="Cucini C."/>
            <person name="Frati F."/>
        </authorList>
    </citation>
    <scope>NUCLEOTIDE SEQUENCE [LARGE SCALE GENOMIC DNA]</scope>
</reference>
<keyword evidence="5 7" id="KW-0472">Membrane</keyword>
<keyword evidence="4 7" id="KW-1133">Transmembrane helix</keyword>
<organism evidence="10 11">
    <name type="scientific">Orchesella dallaii</name>
    <dbReference type="NCBI Taxonomy" id="48710"/>
    <lineage>
        <taxon>Eukaryota</taxon>
        <taxon>Metazoa</taxon>
        <taxon>Ecdysozoa</taxon>
        <taxon>Arthropoda</taxon>
        <taxon>Hexapoda</taxon>
        <taxon>Collembola</taxon>
        <taxon>Entomobryomorpha</taxon>
        <taxon>Entomobryoidea</taxon>
        <taxon>Orchesellidae</taxon>
        <taxon>Orchesellinae</taxon>
        <taxon>Orchesella</taxon>
    </lineage>
</organism>
<feature type="domain" description="Palmitoyltransferase DHHC" evidence="9">
    <location>
        <begin position="170"/>
        <end position="296"/>
    </location>
</feature>
<dbReference type="EMBL" id="CAXLJM020000013">
    <property type="protein sequence ID" value="CAL8079710.1"/>
    <property type="molecule type" value="Genomic_DNA"/>
</dbReference>
<evidence type="ECO:0000256" key="6">
    <source>
        <dbReference type="ARBA" id="ARBA00023315"/>
    </source>
</evidence>